<dbReference type="GO" id="GO:0004181">
    <property type="term" value="F:metallocarboxypeptidase activity"/>
    <property type="evidence" value="ECO:0007669"/>
    <property type="project" value="InterPro"/>
</dbReference>
<dbReference type="PANTHER" id="PTHR12756">
    <property type="entry name" value="CYTOSOLIC CARBOXYPEPTIDASE"/>
    <property type="match status" value="1"/>
</dbReference>
<feature type="compositionally biased region" description="Low complexity" evidence="4">
    <location>
        <begin position="1240"/>
        <end position="1253"/>
    </location>
</feature>
<dbReference type="GeneID" id="7844084"/>
<evidence type="ECO:0000256" key="2">
    <source>
        <dbReference type="ARBA" id="ARBA00005988"/>
    </source>
</evidence>
<dbReference type="RefSeq" id="XP_001022081.2">
    <property type="nucleotide sequence ID" value="XM_001022081.2"/>
</dbReference>
<dbReference type="OrthoDB" id="10253041at2759"/>
<dbReference type="InParanoid" id="I7M9I8"/>
<keyword evidence="6" id="KW-0645">Protease</keyword>
<feature type="compositionally biased region" description="Polar residues" evidence="4">
    <location>
        <begin position="757"/>
        <end position="788"/>
    </location>
</feature>
<reference evidence="7" key="1">
    <citation type="journal article" date="2006" name="PLoS Biol.">
        <title>Macronuclear genome sequence of the ciliate Tetrahymena thermophila, a model eukaryote.</title>
        <authorList>
            <person name="Eisen J.A."/>
            <person name="Coyne R.S."/>
            <person name="Wu M."/>
            <person name="Wu D."/>
            <person name="Thiagarajan M."/>
            <person name="Wortman J.R."/>
            <person name="Badger J.H."/>
            <person name="Ren Q."/>
            <person name="Amedeo P."/>
            <person name="Jones K.M."/>
            <person name="Tallon L.J."/>
            <person name="Delcher A.L."/>
            <person name="Salzberg S.L."/>
            <person name="Silva J.C."/>
            <person name="Haas B.J."/>
            <person name="Majoros W.H."/>
            <person name="Farzad M."/>
            <person name="Carlton J.M."/>
            <person name="Smith R.K. Jr."/>
            <person name="Garg J."/>
            <person name="Pearlman R.E."/>
            <person name="Karrer K.M."/>
            <person name="Sun L."/>
            <person name="Manning G."/>
            <person name="Elde N.C."/>
            <person name="Turkewitz A.P."/>
            <person name="Asai D.J."/>
            <person name="Wilkes D.E."/>
            <person name="Wang Y."/>
            <person name="Cai H."/>
            <person name="Collins K."/>
            <person name="Stewart B.A."/>
            <person name="Lee S.R."/>
            <person name="Wilamowska K."/>
            <person name="Weinberg Z."/>
            <person name="Ruzzo W.L."/>
            <person name="Wloga D."/>
            <person name="Gaertig J."/>
            <person name="Frankel J."/>
            <person name="Tsao C.-C."/>
            <person name="Gorovsky M.A."/>
            <person name="Keeling P.J."/>
            <person name="Waller R.F."/>
            <person name="Patron N.J."/>
            <person name="Cherry J.M."/>
            <person name="Stover N.A."/>
            <person name="Krieger C.J."/>
            <person name="del Toro C."/>
            <person name="Ryder H.F."/>
            <person name="Williamson S.C."/>
            <person name="Barbeau R.A."/>
            <person name="Hamilton E.P."/>
            <person name="Orias E."/>
        </authorList>
    </citation>
    <scope>NUCLEOTIDE SEQUENCE [LARGE SCALE GENOMIC DNA]</scope>
    <source>
        <strain evidence="7">SB210</strain>
    </source>
</reference>
<dbReference type="GO" id="GO:0006508">
    <property type="term" value="P:proteolysis"/>
    <property type="evidence" value="ECO:0007669"/>
    <property type="project" value="InterPro"/>
</dbReference>
<dbReference type="SUPFAM" id="SSF53187">
    <property type="entry name" value="Zn-dependent exopeptidases"/>
    <property type="match status" value="1"/>
</dbReference>
<dbReference type="Gene3D" id="2.60.40.3120">
    <property type="match status" value="1"/>
</dbReference>
<name>I7M9I8_TETTS</name>
<dbReference type="PANTHER" id="PTHR12756:SF11">
    <property type="entry name" value="CYTOSOLIC CARBOXYPEPTIDASE 1"/>
    <property type="match status" value="1"/>
</dbReference>
<feature type="region of interest" description="Disordered" evidence="4">
    <location>
        <begin position="872"/>
        <end position="900"/>
    </location>
</feature>
<evidence type="ECO:0000313" key="6">
    <source>
        <dbReference type="EMBL" id="EAS01836.2"/>
    </source>
</evidence>
<dbReference type="KEGG" id="tet:TTHERM_00566800"/>
<dbReference type="GO" id="GO:0008270">
    <property type="term" value="F:zinc ion binding"/>
    <property type="evidence" value="ECO:0007669"/>
    <property type="project" value="InterPro"/>
</dbReference>
<keyword evidence="6" id="KW-0378">Hydrolase</keyword>
<evidence type="ECO:0000256" key="4">
    <source>
        <dbReference type="SAM" id="MobiDB-lite"/>
    </source>
</evidence>
<evidence type="ECO:0000259" key="5">
    <source>
        <dbReference type="PROSITE" id="PS52035"/>
    </source>
</evidence>
<feature type="compositionally biased region" description="Polar residues" evidence="4">
    <location>
        <begin position="822"/>
        <end position="845"/>
    </location>
</feature>
<keyword evidence="6" id="KW-0121">Carboxypeptidase</keyword>
<dbReference type="PROSITE" id="PS52035">
    <property type="entry name" value="PEPTIDASE_M14"/>
    <property type="match status" value="1"/>
</dbReference>
<sequence>MATLAQQLWNQLGAPLDIVEKGKYAPDKQLAWKFKILPKNFASSNDQSFWQKTVKKDLVEFFSQGLQCDHECQPDDNFRCKFCGKILKWIVYGPNKIMKPYHIYYYDFNYIIMEKKENDDIVTFNFTEINTIQAQREFALYIICRQPGMGFADYLAIRSMQVPKTIADYKFTGDKFHKKFEFYGDFESANLKTMFIDQQAQKCKILLKSDSNSFGFAQWFYFGVKFWGSEPHKVTFSIANQKKTHSQFSKGMKFYVGYLDPEKGLTWQQYSQDIIYTQSEFRRKKKEDEPFEGPLSLFFNKLEFDFTFQTSGERVLFSYYKPYTFTDLIEFIEKTEQSLKEKENVVEDFSAKSRTTFITTENTYYKKEIIGGSRLGLSLFMIEITCPKKFKPSIPYDKRKVVLILGRQHPFETPSSLVCQGFINFLISDNPVASQLKSMFIFKICPMVNPDGVVIGNSRTNLSGADLNRSWENPTQNAHPEVYFLKQYISKMRDKKKDIFMFIDLHATATKANSFLVGCEQAHGLSSNYNWISNRLITKLMQETMCHFREKNCKFNLKQKNQCTARVILWKEFKAKYSFNLEFSMNGYRLNEFFMSQQFRKEERDRLKVLLENGKIDYDEYAELVDQIKPPSQVSVSEPNTSRSHQSQINEEQIQKNSQTSRSLIRQISQGQINNATSPSLQNRNLNNYNNPNNPVLKKVPITKFQIEDYEQIAVDFCHNLLKFTLMTSMMQVEIEQSGQKDLDISKVKKENEIKDQISQGGSQEQIRQAEGTNSFSQKVGEIYQNSPKSRKSFTKKNEGKSPTTNKQSPLKRLNSIGPNKLQKQNSITVKENELPQNDLDQNNNEIKKTPKKKFGGKSNFFKKIQKKILLANSNQDESEEGDSINSSSQMNLDNSGTQEQSKYGFKLNLEEIQNKKSFENSFEEDKLFVNSPIQKSSGATKLQKQSSFAIQTQDSKMNTTNQNVKVENKKSGSIFMEKEIIGSKQKQFSAKLQNLTNPPPLNLQAFEIQSPLSNQSSINYKSNSMSPGSGSPQNGYLQKISNIGNAKLSLSNSGQSFKQSKNYKFKSKSKLTYFVKFIIGQSLNIKNLFPDMRSYDWEDYFSFQEIESQLGEKGVEFKLIQMMNQNMEPILEYDTDSNPEDDLIDSFQHLDYLNDKDDEDTERQNIIKDINSKFGEKFKGKLKGQKIDDLQGILDGSHEVDENGKLKKKEIKQQKINELNGENSNIWLSNLKKNRSRQDSNSSRGSSKNNANQDYEDSPNRSNSNWAKKSDYSLKRQSPKHSNDIQNQQNGKTQSYNSRLLLPKVELLKLKNPFLPSSHQVNQFYNSKNITKVLQEERDQLQTLKKIKKKKTDLMMLTTYSSQGYQKDKKIQIDPSLCMAGATFFCPSKTIQQKQEIEQNNSRSQTLIQSSHKFLRSQQNSFKDSANSTAYNAHSKSSSIIQYSKNNPLNRKESDLLYSSDYLLENTQIYRDNSHYNNDFVKEESKVSFKIKNSQFGSLILPVDNYKIPQIKEQKQTKTLVVYQSRLNKDPYQISSVCRNASLQKLNANLQYQSNSIIKDESKKTVVSFYRKANKES</sequence>
<proteinExistence type="inferred from homology"/>
<feature type="active site" description="Proton donor/acceptor" evidence="3">
    <location>
        <position position="582"/>
    </location>
</feature>
<dbReference type="Proteomes" id="UP000009168">
    <property type="component" value="Unassembled WGS sequence"/>
</dbReference>
<feature type="domain" description="Peptidase M14" evidence="5">
    <location>
        <begin position="321"/>
        <end position="614"/>
    </location>
</feature>
<dbReference type="EMBL" id="GG662556">
    <property type="protein sequence ID" value="EAS01836.2"/>
    <property type="molecule type" value="Genomic_DNA"/>
</dbReference>
<comment type="similarity">
    <text evidence="2 3">Belongs to the peptidase M14 family.</text>
</comment>
<feature type="compositionally biased region" description="Polar residues" evidence="4">
    <location>
        <begin position="884"/>
        <end position="900"/>
    </location>
</feature>
<evidence type="ECO:0000313" key="7">
    <source>
        <dbReference type="Proteomes" id="UP000009168"/>
    </source>
</evidence>
<feature type="compositionally biased region" description="Polar residues" evidence="4">
    <location>
        <begin position="632"/>
        <end position="682"/>
    </location>
</feature>
<dbReference type="eggNOG" id="KOG3641">
    <property type="taxonomic scope" value="Eukaryota"/>
</dbReference>
<dbReference type="InterPro" id="IPR000834">
    <property type="entry name" value="Peptidase_M14"/>
</dbReference>
<gene>
    <name evidence="6" type="ORF">TTHERM_00566800</name>
</gene>
<protein>
    <submittedName>
        <fullName evidence="6">Zinc carboxypeptidase family protein</fullName>
    </submittedName>
</protein>
<comment type="cofactor">
    <cofactor evidence="1">
        <name>Zn(2+)</name>
        <dbReference type="ChEBI" id="CHEBI:29105"/>
    </cofactor>
</comment>
<keyword evidence="7" id="KW-1185">Reference proteome</keyword>
<feature type="region of interest" description="Disordered" evidence="4">
    <location>
        <begin position="1232"/>
        <end position="1298"/>
    </location>
</feature>
<dbReference type="Gene3D" id="3.40.630.10">
    <property type="entry name" value="Zn peptidases"/>
    <property type="match status" value="1"/>
</dbReference>
<feature type="compositionally biased region" description="Low complexity" evidence="4">
    <location>
        <begin position="683"/>
        <end position="694"/>
    </location>
</feature>
<evidence type="ECO:0000256" key="1">
    <source>
        <dbReference type="ARBA" id="ARBA00001947"/>
    </source>
</evidence>
<accession>I7M9I8</accession>
<feature type="region of interest" description="Disordered" evidence="4">
    <location>
        <begin position="755"/>
        <end position="858"/>
    </location>
</feature>
<evidence type="ECO:0000256" key="3">
    <source>
        <dbReference type="PROSITE-ProRule" id="PRU01379"/>
    </source>
</evidence>
<organism evidence="6 7">
    <name type="scientific">Tetrahymena thermophila (strain SB210)</name>
    <dbReference type="NCBI Taxonomy" id="312017"/>
    <lineage>
        <taxon>Eukaryota</taxon>
        <taxon>Sar</taxon>
        <taxon>Alveolata</taxon>
        <taxon>Ciliophora</taxon>
        <taxon>Intramacronucleata</taxon>
        <taxon>Oligohymenophorea</taxon>
        <taxon>Hymenostomatida</taxon>
        <taxon>Tetrahymenina</taxon>
        <taxon>Tetrahymenidae</taxon>
        <taxon>Tetrahymena</taxon>
    </lineage>
</organism>
<feature type="region of interest" description="Disordered" evidence="4">
    <location>
        <begin position="632"/>
        <end position="697"/>
    </location>
</feature>
<feature type="compositionally biased region" description="Polar residues" evidence="4">
    <location>
        <begin position="1285"/>
        <end position="1298"/>
    </location>
</feature>
<dbReference type="InterPro" id="IPR050821">
    <property type="entry name" value="Cytosolic_carboxypeptidase"/>
</dbReference>